<proteinExistence type="predicted"/>
<dbReference type="AlphaFoldDB" id="A0AAD6ZUW1"/>
<comment type="caution">
    <text evidence="1">The sequence shown here is derived from an EMBL/GenBank/DDBJ whole genome shotgun (WGS) entry which is preliminary data.</text>
</comment>
<reference evidence="1" key="1">
    <citation type="submission" date="2023-03" db="EMBL/GenBank/DDBJ databases">
        <title>Massive genome expansion in bonnet fungi (Mycena s.s.) driven by repeated elements and novel gene families across ecological guilds.</title>
        <authorList>
            <consortium name="Lawrence Berkeley National Laboratory"/>
            <person name="Harder C.B."/>
            <person name="Miyauchi S."/>
            <person name="Viragh M."/>
            <person name="Kuo A."/>
            <person name="Thoen E."/>
            <person name="Andreopoulos B."/>
            <person name="Lu D."/>
            <person name="Skrede I."/>
            <person name="Drula E."/>
            <person name="Henrissat B."/>
            <person name="Morin E."/>
            <person name="Kohler A."/>
            <person name="Barry K."/>
            <person name="LaButti K."/>
            <person name="Morin E."/>
            <person name="Salamov A."/>
            <person name="Lipzen A."/>
            <person name="Mereny Z."/>
            <person name="Hegedus B."/>
            <person name="Baldrian P."/>
            <person name="Stursova M."/>
            <person name="Weitz H."/>
            <person name="Taylor A."/>
            <person name="Grigoriev I.V."/>
            <person name="Nagy L.G."/>
            <person name="Martin F."/>
            <person name="Kauserud H."/>
        </authorList>
    </citation>
    <scope>NUCLEOTIDE SEQUENCE</scope>
    <source>
        <strain evidence="1">CBHHK002</strain>
    </source>
</reference>
<dbReference type="Proteomes" id="UP001218218">
    <property type="component" value="Unassembled WGS sequence"/>
</dbReference>
<evidence type="ECO:0000313" key="2">
    <source>
        <dbReference type="Proteomes" id="UP001218218"/>
    </source>
</evidence>
<organism evidence="1 2">
    <name type="scientific">Mycena albidolilacea</name>
    <dbReference type="NCBI Taxonomy" id="1033008"/>
    <lineage>
        <taxon>Eukaryota</taxon>
        <taxon>Fungi</taxon>
        <taxon>Dikarya</taxon>
        <taxon>Basidiomycota</taxon>
        <taxon>Agaricomycotina</taxon>
        <taxon>Agaricomycetes</taxon>
        <taxon>Agaricomycetidae</taxon>
        <taxon>Agaricales</taxon>
        <taxon>Marasmiineae</taxon>
        <taxon>Mycenaceae</taxon>
        <taxon>Mycena</taxon>
    </lineage>
</organism>
<protein>
    <recommendedName>
        <fullName evidence="3">BTB domain-containing protein</fullName>
    </recommendedName>
</protein>
<sequence>MLESLDWDNVFNEFEYSTLHDVCNHLPTPPASHDGYPVVGIPDDGNMTVSVSTAFSSDAQQRPQPPDVVLMSKDSVYFYVHSDLLRDASDNRFHAMLPISPSEYGGRGEPSILNVPEPSPVLNLVLHAIYGISCAHYSPPFETLVDAVDSMPTYGINPRAMACPAFDTSLHTPLSYAPLFPLPLYTLAARYDLFDLAVPTSSHLLTFPLWRLTNEEVERIGAIYLKRQADRLFFLHFNRAEALKRILGPPPHPHPLTPTCDFQSQKVLGRAWGLAAAYLVWEVRPDMSINSLTSALRPLAEHLSCELCQNALADRVKDLIVQWSLVKVDSSYLVYDSRLTWLAANNLIMSCTRHNVAKPKQALL</sequence>
<evidence type="ECO:0000313" key="1">
    <source>
        <dbReference type="EMBL" id="KAJ7340717.1"/>
    </source>
</evidence>
<name>A0AAD6ZUW1_9AGAR</name>
<gene>
    <name evidence="1" type="ORF">DFH08DRAFT_704267</name>
</gene>
<evidence type="ECO:0008006" key="3">
    <source>
        <dbReference type="Google" id="ProtNLM"/>
    </source>
</evidence>
<dbReference type="EMBL" id="JARIHO010000026">
    <property type="protein sequence ID" value="KAJ7340717.1"/>
    <property type="molecule type" value="Genomic_DNA"/>
</dbReference>
<accession>A0AAD6ZUW1</accession>
<keyword evidence="2" id="KW-1185">Reference proteome</keyword>